<proteinExistence type="predicted"/>
<accession>A0ABQ9HM24</accession>
<name>A0ABQ9HM24_9NEOP</name>
<comment type="caution">
    <text evidence="1">The sequence shown here is derived from an EMBL/GenBank/DDBJ whole genome shotgun (WGS) entry which is preliminary data.</text>
</comment>
<organism evidence="1 2">
    <name type="scientific">Dryococelus australis</name>
    <dbReference type="NCBI Taxonomy" id="614101"/>
    <lineage>
        <taxon>Eukaryota</taxon>
        <taxon>Metazoa</taxon>
        <taxon>Ecdysozoa</taxon>
        <taxon>Arthropoda</taxon>
        <taxon>Hexapoda</taxon>
        <taxon>Insecta</taxon>
        <taxon>Pterygota</taxon>
        <taxon>Neoptera</taxon>
        <taxon>Polyneoptera</taxon>
        <taxon>Phasmatodea</taxon>
        <taxon>Verophasmatodea</taxon>
        <taxon>Anareolatae</taxon>
        <taxon>Phasmatidae</taxon>
        <taxon>Eurycanthinae</taxon>
        <taxon>Dryococelus</taxon>
    </lineage>
</organism>
<evidence type="ECO:0008006" key="3">
    <source>
        <dbReference type="Google" id="ProtNLM"/>
    </source>
</evidence>
<evidence type="ECO:0000313" key="2">
    <source>
        <dbReference type="Proteomes" id="UP001159363"/>
    </source>
</evidence>
<reference evidence="1 2" key="1">
    <citation type="submission" date="2023-02" db="EMBL/GenBank/DDBJ databases">
        <title>LHISI_Scaffold_Assembly.</title>
        <authorList>
            <person name="Stuart O.P."/>
            <person name="Cleave R."/>
            <person name="Magrath M.J.L."/>
            <person name="Mikheyev A.S."/>
        </authorList>
    </citation>
    <scope>NUCLEOTIDE SEQUENCE [LARGE SCALE GENOMIC DNA]</scope>
    <source>
        <strain evidence="1">Daus_M_001</strain>
        <tissue evidence="1">Leg muscle</tissue>
    </source>
</reference>
<protein>
    <recommendedName>
        <fullName evidence="3">HNH nuclease domain-containing protein</fullName>
    </recommendedName>
</protein>
<evidence type="ECO:0000313" key="1">
    <source>
        <dbReference type="EMBL" id="KAJ8885421.1"/>
    </source>
</evidence>
<sequence>MFSQEVVPSTSLSEECPIQICRTCRTAAIFECRAAIKLLLDVADVVQRILVASIPWGDMSLGPLQQWSLVQQTALRVSGYPVESHGSFKHMRARYVIAFAQSTSAAKIRIQEPIGAPKGKVEASSALLGVGLVMSHIGVWILISAALTARAVSLCILETVRASASGAKLFSSRIGKVSCRPGIAGDLNWSGEVTQLTNALEQTRVLSSILLLLVVADWSIRTSPQPPMERSYQDGMQTHAPRLPAKLTLHHPSPAHHLDHMMSASKPRATRAYCQTKTNKEYFRSDLPGIETESLWWEIGVLATGALRPTLVGETGDLQENQPTNGIILHDFHMRKPGNPARDGTWFPLLGGEHANCSATLAPRQTRCQGGVARRRGPLVQNFRNYQRIMTRPQVPAVNNGQTPSYKKKATRIPDHQILDFASSEMVDDTGKFVQSTGGRTWGTTQHWQRLNSLQPYVPSLYSPTPLHTQKCVTSLPCPYGKETWPNGSRKRPTQAPLVWTYSTPGTKRRGELRHPMVHAYDITSSTPRRRG</sequence>
<keyword evidence="2" id="KW-1185">Reference proteome</keyword>
<dbReference type="EMBL" id="JARBHB010000004">
    <property type="protein sequence ID" value="KAJ8885421.1"/>
    <property type="molecule type" value="Genomic_DNA"/>
</dbReference>
<dbReference type="Proteomes" id="UP001159363">
    <property type="component" value="Chromosome X"/>
</dbReference>
<gene>
    <name evidence="1" type="ORF">PR048_011618</name>
</gene>